<feature type="transmembrane region" description="Helical" evidence="4">
    <location>
        <begin position="185"/>
        <end position="206"/>
    </location>
</feature>
<dbReference type="InterPro" id="IPR036890">
    <property type="entry name" value="HATPase_C_sf"/>
</dbReference>
<protein>
    <recommendedName>
        <fullName evidence="5">Histidine kinase/HSP90-like ATPase domain-containing protein</fullName>
    </recommendedName>
</protein>
<dbReference type="GO" id="GO:0016301">
    <property type="term" value="F:kinase activity"/>
    <property type="evidence" value="ECO:0007669"/>
    <property type="project" value="UniProtKB-KW"/>
</dbReference>
<name>A0A6J4IVT0_9ACTN</name>
<feature type="domain" description="Histidine kinase/HSP90-like ATPase" evidence="5">
    <location>
        <begin position="327"/>
        <end position="414"/>
    </location>
</feature>
<dbReference type="EMBL" id="CADCTP010000223">
    <property type="protein sequence ID" value="CAA9261675.1"/>
    <property type="molecule type" value="Genomic_DNA"/>
</dbReference>
<sequence>MRCTVLAMVGSGLRSVGLQRQTGRLSRPAPGELILRYRSYFFAGVLTFRGLAALPPLLNLIGIYELGLLTPLIVVWSVAVVVNFAFVPVVLRRWERSTEDVLPWLVLDAVVSVGLNVWGAAQVPGSVNDPYHDLFFFWCMGTASLWSAWFGARAGVLVSLSAAPLQLAMTAASGWEPLSASLPVIIGRTAWLLVGTASGWLILWIMRIAAEGVRAEGIRVGEKAARIRALRELHDTALQTLEAIRLNAENERVEPHRRLEAIRDAARWQAAGIRDALAVPDEEPEEDPVPALARVVRAAAGPLGSVGTTVTLRDRTAGRARLPQGRAEALCEAVREALNNVRKHAGANEAAVDVSVRPGRMEVTVSDDGRGLAADSRWGFGIRHSLFDRLAEIDGNADIRSDPGGGTQVRLWVPQ</sequence>
<feature type="transmembrane region" description="Helical" evidence="4">
    <location>
        <begin position="133"/>
        <end position="152"/>
    </location>
</feature>
<dbReference type="InterPro" id="IPR003594">
    <property type="entry name" value="HATPase_dom"/>
</dbReference>
<dbReference type="AlphaFoldDB" id="A0A6J4IVT0"/>
<dbReference type="CDD" id="cd16917">
    <property type="entry name" value="HATPase_UhpB-NarQ-NarX-like"/>
    <property type="match status" value="1"/>
</dbReference>
<dbReference type="InterPro" id="IPR050482">
    <property type="entry name" value="Sensor_HK_TwoCompSys"/>
</dbReference>
<evidence type="ECO:0000259" key="5">
    <source>
        <dbReference type="Pfam" id="PF02518"/>
    </source>
</evidence>
<accession>A0A6J4IVT0</accession>
<feature type="transmembrane region" description="Helical" evidence="4">
    <location>
        <begin position="101"/>
        <end position="121"/>
    </location>
</feature>
<gene>
    <name evidence="6" type="ORF">AVDCRST_MAG41-2407</name>
</gene>
<evidence type="ECO:0000313" key="6">
    <source>
        <dbReference type="EMBL" id="CAA9261675.1"/>
    </source>
</evidence>
<dbReference type="PANTHER" id="PTHR24421">
    <property type="entry name" value="NITRATE/NITRITE SENSOR PROTEIN NARX-RELATED"/>
    <property type="match status" value="1"/>
</dbReference>
<evidence type="ECO:0000256" key="2">
    <source>
        <dbReference type="ARBA" id="ARBA00022777"/>
    </source>
</evidence>
<dbReference type="GO" id="GO:0000160">
    <property type="term" value="P:phosphorelay signal transduction system"/>
    <property type="evidence" value="ECO:0007669"/>
    <property type="project" value="UniProtKB-KW"/>
</dbReference>
<keyword evidence="4" id="KW-0812">Transmembrane</keyword>
<dbReference type="PANTHER" id="PTHR24421:SF61">
    <property type="entry name" value="OXYGEN SENSOR HISTIDINE KINASE NREB"/>
    <property type="match status" value="1"/>
</dbReference>
<evidence type="ECO:0000256" key="4">
    <source>
        <dbReference type="SAM" id="Phobius"/>
    </source>
</evidence>
<evidence type="ECO:0000256" key="1">
    <source>
        <dbReference type="ARBA" id="ARBA00022679"/>
    </source>
</evidence>
<keyword evidence="1" id="KW-0808">Transferase</keyword>
<reference evidence="6" key="1">
    <citation type="submission" date="2020-02" db="EMBL/GenBank/DDBJ databases">
        <authorList>
            <person name="Meier V. D."/>
        </authorList>
    </citation>
    <scope>NUCLEOTIDE SEQUENCE</scope>
    <source>
        <strain evidence="6">AVDCRST_MAG41</strain>
    </source>
</reference>
<feature type="transmembrane region" description="Helical" evidence="4">
    <location>
        <begin position="68"/>
        <end position="89"/>
    </location>
</feature>
<dbReference type="Gene3D" id="3.30.565.10">
    <property type="entry name" value="Histidine kinase-like ATPase, C-terminal domain"/>
    <property type="match status" value="1"/>
</dbReference>
<evidence type="ECO:0000256" key="3">
    <source>
        <dbReference type="ARBA" id="ARBA00023012"/>
    </source>
</evidence>
<keyword evidence="2" id="KW-0418">Kinase</keyword>
<proteinExistence type="predicted"/>
<keyword evidence="4" id="KW-0472">Membrane</keyword>
<keyword evidence="4" id="KW-1133">Transmembrane helix</keyword>
<dbReference type="SUPFAM" id="SSF55874">
    <property type="entry name" value="ATPase domain of HSP90 chaperone/DNA topoisomerase II/histidine kinase"/>
    <property type="match status" value="1"/>
</dbReference>
<feature type="transmembrane region" description="Helical" evidence="4">
    <location>
        <begin position="39"/>
        <end position="61"/>
    </location>
</feature>
<organism evidence="6">
    <name type="scientific">uncultured Mycobacteriales bacterium</name>
    <dbReference type="NCBI Taxonomy" id="581187"/>
    <lineage>
        <taxon>Bacteria</taxon>
        <taxon>Bacillati</taxon>
        <taxon>Actinomycetota</taxon>
        <taxon>Actinomycetes</taxon>
        <taxon>Mycobacteriales</taxon>
        <taxon>environmental samples</taxon>
    </lineage>
</organism>
<dbReference type="Pfam" id="PF02518">
    <property type="entry name" value="HATPase_c"/>
    <property type="match status" value="1"/>
</dbReference>
<keyword evidence="3" id="KW-0902">Two-component regulatory system</keyword>